<dbReference type="EMBL" id="SPHZ02000003">
    <property type="protein sequence ID" value="KAF0927879.1"/>
    <property type="molecule type" value="Genomic_DNA"/>
</dbReference>
<dbReference type="InterPro" id="IPR014044">
    <property type="entry name" value="CAP_dom"/>
</dbReference>
<name>A0A6G1ETF3_9ORYZ</name>
<organism evidence="4 5">
    <name type="scientific">Oryza meyeriana var. granulata</name>
    <dbReference type="NCBI Taxonomy" id="110450"/>
    <lineage>
        <taxon>Eukaryota</taxon>
        <taxon>Viridiplantae</taxon>
        <taxon>Streptophyta</taxon>
        <taxon>Embryophyta</taxon>
        <taxon>Tracheophyta</taxon>
        <taxon>Spermatophyta</taxon>
        <taxon>Magnoliopsida</taxon>
        <taxon>Liliopsida</taxon>
        <taxon>Poales</taxon>
        <taxon>Poaceae</taxon>
        <taxon>BOP clade</taxon>
        <taxon>Oryzoideae</taxon>
        <taxon>Oryzeae</taxon>
        <taxon>Oryzinae</taxon>
        <taxon>Oryza</taxon>
        <taxon>Oryza meyeriana</taxon>
    </lineage>
</organism>
<feature type="region of interest" description="Disordered" evidence="1">
    <location>
        <begin position="41"/>
        <end position="63"/>
    </location>
</feature>
<dbReference type="Gene3D" id="3.40.33.10">
    <property type="entry name" value="CAP"/>
    <property type="match status" value="1"/>
</dbReference>
<feature type="chain" id="PRO_5026246964" description="SCP domain-containing protein" evidence="2">
    <location>
        <begin position="23"/>
        <end position="199"/>
    </location>
</feature>
<dbReference type="PRINTS" id="PR00837">
    <property type="entry name" value="V5TPXLIKE"/>
</dbReference>
<gene>
    <name evidence="4" type="ORF">E2562_036800</name>
</gene>
<keyword evidence="5" id="KW-1185">Reference proteome</keyword>
<accession>A0A6G1ETF3</accession>
<reference evidence="4 5" key="1">
    <citation type="submission" date="2019-11" db="EMBL/GenBank/DDBJ databases">
        <title>Whole genome sequence of Oryza granulata.</title>
        <authorList>
            <person name="Li W."/>
        </authorList>
    </citation>
    <scope>NUCLEOTIDE SEQUENCE [LARGE SCALE GENOMIC DNA]</scope>
    <source>
        <strain evidence="5">cv. Menghai</strain>
        <tissue evidence="4">Leaf</tissue>
    </source>
</reference>
<keyword evidence="2" id="KW-0732">Signal</keyword>
<comment type="caution">
    <text evidence="4">The sequence shown here is derived from an EMBL/GenBank/DDBJ whole genome shotgun (WGS) entry which is preliminary data.</text>
</comment>
<proteinExistence type="predicted"/>
<evidence type="ECO:0000313" key="4">
    <source>
        <dbReference type="EMBL" id="KAF0927879.1"/>
    </source>
</evidence>
<dbReference type="SUPFAM" id="SSF55797">
    <property type="entry name" value="PR-1-like"/>
    <property type="match status" value="1"/>
</dbReference>
<dbReference type="InterPro" id="IPR001283">
    <property type="entry name" value="CRISP-related"/>
</dbReference>
<dbReference type="Proteomes" id="UP000479710">
    <property type="component" value="Unassembled WGS sequence"/>
</dbReference>
<dbReference type="FunFam" id="3.40.33.10:FF:000004">
    <property type="entry name" value="CAP, cysteine-rich secretory protein, antigen 5"/>
    <property type="match status" value="1"/>
</dbReference>
<dbReference type="OrthoDB" id="337038at2759"/>
<dbReference type="Pfam" id="PF00188">
    <property type="entry name" value="CAP"/>
    <property type="match status" value="1"/>
</dbReference>
<dbReference type="PANTHER" id="PTHR10334">
    <property type="entry name" value="CYSTEINE-RICH SECRETORY PROTEIN-RELATED"/>
    <property type="match status" value="1"/>
</dbReference>
<dbReference type="AlphaFoldDB" id="A0A6G1ETF3"/>
<feature type="signal peptide" evidence="2">
    <location>
        <begin position="1"/>
        <end position="22"/>
    </location>
</feature>
<dbReference type="InterPro" id="IPR035940">
    <property type="entry name" value="CAP_sf"/>
</dbReference>
<protein>
    <recommendedName>
        <fullName evidence="3">SCP domain-containing protein</fullName>
    </recommendedName>
</protein>
<evidence type="ECO:0000313" key="5">
    <source>
        <dbReference type="Proteomes" id="UP000479710"/>
    </source>
</evidence>
<dbReference type="SMART" id="SM00198">
    <property type="entry name" value="SCP"/>
    <property type="match status" value="1"/>
</dbReference>
<sequence length="199" mass="21817">MAMASATLPLLVLLALAVLAQADPVAVPHLANKLFNSSSSSSSAPAAAAPAPPAGLVSRTNGTGSYKGMPREFVNLHNKLRARYGVPPMRWDNKLARQARRWSDAMRGECVLRHSNTKFGESLFIGRDGWNATASDAVNTWAGEERIYDRQTGRCTGGRHFRECGHFAFMVRPRFSRIGCARADCFKGGVFITCNYYFD</sequence>
<feature type="domain" description="SCP" evidence="3">
    <location>
        <begin position="68"/>
        <end position="199"/>
    </location>
</feature>
<evidence type="ECO:0000256" key="1">
    <source>
        <dbReference type="SAM" id="MobiDB-lite"/>
    </source>
</evidence>
<evidence type="ECO:0000259" key="3">
    <source>
        <dbReference type="SMART" id="SM00198"/>
    </source>
</evidence>
<evidence type="ECO:0000256" key="2">
    <source>
        <dbReference type="SAM" id="SignalP"/>
    </source>
</evidence>